<proteinExistence type="predicted"/>
<name>A0A6J6A096_9ZZZZ</name>
<dbReference type="EMBL" id="CAESAO010000199">
    <property type="protein sequence ID" value="CAB4347208.1"/>
    <property type="molecule type" value="Genomic_DNA"/>
</dbReference>
<gene>
    <name evidence="1" type="ORF">UFOPK3522_01607</name>
</gene>
<organism evidence="1">
    <name type="scientific">freshwater metagenome</name>
    <dbReference type="NCBI Taxonomy" id="449393"/>
    <lineage>
        <taxon>unclassified sequences</taxon>
        <taxon>metagenomes</taxon>
        <taxon>ecological metagenomes</taxon>
    </lineage>
</organism>
<evidence type="ECO:0000313" key="1">
    <source>
        <dbReference type="EMBL" id="CAB4347208.1"/>
    </source>
</evidence>
<accession>A0A6J6A096</accession>
<dbReference type="AlphaFoldDB" id="A0A6J6A096"/>
<sequence>MNRIPAEALDRDLMDAERAGVVEAEDFNIAEVLGAKRAEFVRTVLVNMPRVAGAIGPLGRQRQHVGGRDVDGRILTRFDQTAAVIENLARISDVLNRLEKDDGIARLFVAVNQCPLEAEPGARVAGLGVGMSVGVGVDADNVGCAAR</sequence>
<protein>
    <submittedName>
        <fullName evidence="1">Unannotated protein</fullName>
    </submittedName>
</protein>
<reference evidence="1" key="1">
    <citation type="submission" date="2020-05" db="EMBL/GenBank/DDBJ databases">
        <authorList>
            <person name="Chiriac C."/>
            <person name="Salcher M."/>
            <person name="Ghai R."/>
            <person name="Kavagutti S V."/>
        </authorList>
    </citation>
    <scope>NUCLEOTIDE SEQUENCE</scope>
</reference>